<organism evidence="2 3">
    <name type="scientific">Pleuronectes platessa</name>
    <name type="common">European plaice</name>
    <dbReference type="NCBI Taxonomy" id="8262"/>
    <lineage>
        <taxon>Eukaryota</taxon>
        <taxon>Metazoa</taxon>
        <taxon>Chordata</taxon>
        <taxon>Craniata</taxon>
        <taxon>Vertebrata</taxon>
        <taxon>Euteleostomi</taxon>
        <taxon>Actinopterygii</taxon>
        <taxon>Neopterygii</taxon>
        <taxon>Teleostei</taxon>
        <taxon>Neoteleostei</taxon>
        <taxon>Acanthomorphata</taxon>
        <taxon>Carangaria</taxon>
        <taxon>Pleuronectiformes</taxon>
        <taxon>Pleuronectoidei</taxon>
        <taxon>Pleuronectidae</taxon>
        <taxon>Pleuronectes</taxon>
    </lineage>
</organism>
<dbReference type="Proteomes" id="UP001153269">
    <property type="component" value="Unassembled WGS sequence"/>
</dbReference>
<sequence>MGAGTRKKSNDDDDHTASDDPRVPCWLPVSGNKEPDLEMGQKWRKSKVSSSCWSSFPKRNRGTSLEMSGVKGKWPTCESH</sequence>
<proteinExistence type="predicted"/>
<feature type="region of interest" description="Disordered" evidence="1">
    <location>
        <begin position="1"/>
        <end position="43"/>
    </location>
</feature>
<dbReference type="EMBL" id="CADEAL010004069">
    <property type="protein sequence ID" value="CAB1450889.1"/>
    <property type="molecule type" value="Genomic_DNA"/>
</dbReference>
<comment type="caution">
    <text evidence="2">The sequence shown here is derived from an EMBL/GenBank/DDBJ whole genome shotgun (WGS) entry which is preliminary data.</text>
</comment>
<name>A0A9N7VIU5_PLEPL</name>
<evidence type="ECO:0000313" key="3">
    <source>
        <dbReference type="Proteomes" id="UP001153269"/>
    </source>
</evidence>
<feature type="region of interest" description="Disordered" evidence="1">
    <location>
        <begin position="58"/>
        <end position="80"/>
    </location>
</feature>
<evidence type="ECO:0000313" key="2">
    <source>
        <dbReference type="EMBL" id="CAB1450889.1"/>
    </source>
</evidence>
<dbReference type="AlphaFoldDB" id="A0A9N7VIU5"/>
<protein>
    <submittedName>
        <fullName evidence="2">Uncharacterized protein</fullName>
    </submittedName>
</protein>
<accession>A0A9N7VIU5</accession>
<keyword evidence="3" id="KW-1185">Reference proteome</keyword>
<evidence type="ECO:0000256" key="1">
    <source>
        <dbReference type="SAM" id="MobiDB-lite"/>
    </source>
</evidence>
<reference evidence="2" key="1">
    <citation type="submission" date="2020-03" db="EMBL/GenBank/DDBJ databases">
        <authorList>
            <person name="Weist P."/>
        </authorList>
    </citation>
    <scope>NUCLEOTIDE SEQUENCE</scope>
</reference>
<gene>
    <name evidence="2" type="ORF">PLEPLA_LOCUS38581</name>
</gene>